<dbReference type="AlphaFoldDB" id="A0A2S5GF38"/>
<gene>
    <name evidence="2" type="ORF">C4B60_06270</name>
</gene>
<keyword evidence="1" id="KW-0812">Transmembrane</keyword>
<evidence type="ECO:0008006" key="4">
    <source>
        <dbReference type="Google" id="ProtNLM"/>
    </source>
</evidence>
<evidence type="ECO:0000313" key="3">
    <source>
        <dbReference type="Proteomes" id="UP000239047"/>
    </source>
</evidence>
<feature type="transmembrane region" description="Helical" evidence="1">
    <location>
        <begin position="6"/>
        <end position="24"/>
    </location>
</feature>
<reference evidence="2 3" key="1">
    <citation type="submission" date="2018-02" db="EMBL/GenBank/DDBJ databases">
        <title>Jeotgalibacillus proteolyticum sp. nov. a protease producing bacterium isolated from ocean sediments of Laizhou Bay.</title>
        <authorList>
            <person name="Li Y."/>
        </authorList>
    </citation>
    <scope>NUCLEOTIDE SEQUENCE [LARGE SCALE GENOMIC DNA]</scope>
    <source>
        <strain evidence="2 3">22-7</strain>
    </source>
</reference>
<dbReference type="EMBL" id="PREZ01000002">
    <property type="protein sequence ID" value="PPA71657.1"/>
    <property type="molecule type" value="Genomic_DNA"/>
</dbReference>
<protein>
    <recommendedName>
        <fullName evidence="4">DUF4181 domain-containing protein</fullName>
    </recommendedName>
</protein>
<evidence type="ECO:0000313" key="2">
    <source>
        <dbReference type="EMBL" id="PPA71657.1"/>
    </source>
</evidence>
<dbReference type="Proteomes" id="UP000239047">
    <property type="component" value="Unassembled WGS sequence"/>
</dbReference>
<keyword evidence="1" id="KW-0472">Membrane</keyword>
<comment type="caution">
    <text evidence="2">The sequence shown here is derived from an EMBL/GenBank/DDBJ whole genome shotgun (WGS) entry which is preliminary data.</text>
</comment>
<dbReference type="RefSeq" id="WP_104057146.1">
    <property type="nucleotide sequence ID" value="NZ_PREZ01000002.1"/>
</dbReference>
<feature type="transmembrane region" description="Helical" evidence="1">
    <location>
        <begin position="79"/>
        <end position="98"/>
    </location>
</feature>
<feature type="transmembrane region" description="Helical" evidence="1">
    <location>
        <begin position="110"/>
        <end position="131"/>
    </location>
</feature>
<organism evidence="2 3">
    <name type="scientific">Jeotgalibacillus proteolyticus</name>
    <dbReference type="NCBI Taxonomy" id="2082395"/>
    <lineage>
        <taxon>Bacteria</taxon>
        <taxon>Bacillati</taxon>
        <taxon>Bacillota</taxon>
        <taxon>Bacilli</taxon>
        <taxon>Bacillales</taxon>
        <taxon>Caryophanaceae</taxon>
        <taxon>Jeotgalibacillus</taxon>
    </lineage>
</organism>
<accession>A0A2S5GF38</accession>
<keyword evidence="1" id="KW-1133">Transmembrane helix</keyword>
<sequence>MIWVNLLLVVAGVFLMVSAVKYSLLRLFELEREKTVLFSSNYVNERHKKIDQLVRIFSVIVLILSFGAAILFFEEYILLVFAVSLLFILAELGLKAFFEWKYSENPKRSIVTLAEMSILFAASILVIIYFMQISF</sequence>
<dbReference type="InterPro" id="IPR025441">
    <property type="entry name" value="DUF4181"/>
</dbReference>
<proteinExistence type="predicted"/>
<keyword evidence="3" id="KW-1185">Reference proteome</keyword>
<name>A0A2S5GF38_9BACL</name>
<dbReference type="OrthoDB" id="2428213at2"/>
<feature type="transmembrane region" description="Helical" evidence="1">
    <location>
        <begin position="53"/>
        <end position="73"/>
    </location>
</feature>
<dbReference type="Pfam" id="PF13789">
    <property type="entry name" value="DUF4181"/>
    <property type="match status" value="1"/>
</dbReference>
<evidence type="ECO:0000256" key="1">
    <source>
        <dbReference type="SAM" id="Phobius"/>
    </source>
</evidence>